<reference evidence="2" key="1">
    <citation type="submission" date="2024-04" db="UniProtKB">
        <authorList>
            <consortium name="EnsemblMetazoa"/>
        </authorList>
    </citation>
    <scope>IDENTIFICATION</scope>
    <source>
        <strain evidence="2">EBRO</strain>
    </source>
</reference>
<sequence>MASTTFTQRLIVALMICTLIVDLSTLTAARPQDSDAASVAAAIRYLQELETKHAQHARPRLVRSELPPNINGINSGLDKIIGYFILEAIDRAHSTDARPRFGKRGGLLNPAIFGQDEQEQNLYRLIGRIQHFRDEQLPSNV</sequence>
<organism evidence="2 3">
    <name type="scientific">Anopheles atroparvus</name>
    <name type="common">European mosquito</name>
    <dbReference type="NCBI Taxonomy" id="41427"/>
    <lineage>
        <taxon>Eukaryota</taxon>
        <taxon>Metazoa</taxon>
        <taxon>Ecdysozoa</taxon>
        <taxon>Arthropoda</taxon>
        <taxon>Hexapoda</taxon>
        <taxon>Insecta</taxon>
        <taxon>Pterygota</taxon>
        <taxon>Neoptera</taxon>
        <taxon>Endopterygota</taxon>
        <taxon>Diptera</taxon>
        <taxon>Nematocera</taxon>
        <taxon>Culicoidea</taxon>
        <taxon>Culicidae</taxon>
        <taxon>Anophelinae</taxon>
        <taxon>Anopheles</taxon>
    </lineage>
</organism>
<dbReference type="Proteomes" id="UP000075880">
    <property type="component" value="Unassembled WGS sequence"/>
</dbReference>
<proteinExistence type="predicted"/>
<feature type="signal peptide" evidence="1">
    <location>
        <begin position="1"/>
        <end position="29"/>
    </location>
</feature>
<name>A0AAG5CN94_ANOAO</name>
<protein>
    <submittedName>
        <fullName evidence="2">Uncharacterized protein</fullName>
    </submittedName>
</protein>
<feature type="chain" id="PRO_5042559130" evidence="1">
    <location>
        <begin position="30"/>
        <end position="141"/>
    </location>
</feature>
<evidence type="ECO:0000313" key="3">
    <source>
        <dbReference type="Proteomes" id="UP000075880"/>
    </source>
</evidence>
<evidence type="ECO:0000256" key="1">
    <source>
        <dbReference type="SAM" id="SignalP"/>
    </source>
</evidence>
<keyword evidence="1" id="KW-0732">Signal</keyword>
<dbReference type="AlphaFoldDB" id="A0AAG5CN94"/>
<keyword evidence="3" id="KW-1185">Reference proteome</keyword>
<dbReference type="EnsemblMetazoa" id="ENSAATROPT000302">
    <property type="protein sequence ID" value="ENSAATROPP000287"/>
    <property type="gene ID" value="ENSAATROPG000249"/>
</dbReference>
<evidence type="ECO:0000313" key="2">
    <source>
        <dbReference type="EnsemblMetazoa" id="ENSAATROPP000287"/>
    </source>
</evidence>
<accession>A0AAG5CN94</accession>